<protein>
    <recommendedName>
        <fullName evidence="4">Altered inheritance of mitochondria protein 11</fullName>
    </recommendedName>
</protein>
<proteinExistence type="inferred from homology"/>
<dbReference type="PANTHER" id="PTHR39136">
    <property type="entry name" value="ALTERED INHERITANCE OF MITOCHONDRIA PROTEIN 11"/>
    <property type="match status" value="1"/>
</dbReference>
<evidence type="ECO:0000256" key="5">
    <source>
        <dbReference type="SAM" id="MobiDB-lite"/>
    </source>
</evidence>
<keyword evidence="2 4" id="KW-1133">Transmembrane helix</keyword>
<evidence type="ECO:0000256" key="1">
    <source>
        <dbReference type="ARBA" id="ARBA00022692"/>
    </source>
</evidence>
<feature type="non-terminal residue" evidence="6">
    <location>
        <position position="208"/>
    </location>
</feature>
<organism evidence="6 7">
    <name type="scientific">Schizothecium vesticola</name>
    <dbReference type="NCBI Taxonomy" id="314040"/>
    <lineage>
        <taxon>Eukaryota</taxon>
        <taxon>Fungi</taxon>
        <taxon>Dikarya</taxon>
        <taxon>Ascomycota</taxon>
        <taxon>Pezizomycotina</taxon>
        <taxon>Sordariomycetes</taxon>
        <taxon>Sordariomycetidae</taxon>
        <taxon>Sordariales</taxon>
        <taxon>Schizotheciaceae</taxon>
        <taxon>Schizothecium</taxon>
    </lineage>
</organism>
<keyword evidence="3 4" id="KW-0472">Membrane</keyword>
<dbReference type="PANTHER" id="PTHR39136:SF1">
    <property type="entry name" value="ALTERED INHERITANCE OF MITOCHONDRIA PROTEIN 11"/>
    <property type="match status" value="1"/>
</dbReference>
<comment type="subcellular location">
    <subcellularLocation>
        <location evidence="4">Membrane</location>
        <topology evidence="4">Multi-pass membrane protein</topology>
    </subcellularLocation>
</comment>
<evidence type="ECO:0000313" key="7">
    <source>
        <dbReference type="Proteomes" id="UP001172155"/>
    </source>
</evidence>
<gene>
    <name evidence="4" type="primary">AIM11</name>
    <name evidence="6" type="ORF">B0T18DRAFT_287535</name>
</gene>
<keyword evidence="1 4" id="KW-0812">Transmembrane</keyword>
<comment type="similarity">
    <text evidence="4">Belongs to the AIM11 family.</text>
</comment>
<feature type="non-terminal residue" evidence="6">
    <location>
        <position position="1"/>
    </location>
</feature>
<accession>A0AA40K860</accession>
<dbReference type="Proteomes" id="UP001172155">
    <property type="component" value="Unassembled WGS sequence"/>
</dbReference>
<comment type="caution">
    <text evidence="6">The sequence shown here is derived from an EMBL/GenBank/DDBJ whole genome shotgun (WGS) entry which is preliminary data.</text>
</comment>
<keyword evidence="7" id="KW-1185">Reference proteome</keyword>
<dbReference type="GO" id="GO:0016020">
    <property type="term" value="C:membrane"/>
    <property type="evidence" value="ECO:0007669"/>
    <property type="project" value="UniProtKB-SubCell"/>
</dbReference>
<feature type="transmembrane region" description="Helical" evidence="4">
    <location>
        <begin position="62"/>
        <end position="79"/>
    </location>
</feature>
<evidence type="ECO:0000313" key="6">
    <source>
        <dbReference type="EMBL" id="KAK0749551.1"/>
    </source>
</evidence>
<dbReference type="GO" id="GO:0005739">
    <property type="term" value="C:mitochondrion"/>
    <property type="evidence" value="ECO:0007669"/>
    <property type="project" value="TreeGrafter"/>
</dbReference>
<reference evidence="6" key="1">
    <citation type="submission" date="2023-06" db="EMBL/GenBank/DDBJ databases">
        <title>Genome-scale phylogeny and comparative genomics of the fungal order Sordariales.</title>
        <authorList>
            <consortium name="Lawrence Berkeley National Laboratory"/>
            <person name="Hensen N."/>
            <person name="Bonometti L."/>
            <person name="Westerberg I."/>
            <person name="Brannstrom I.O."/>
            <person name="Guillou S."/>
            <person name="Cros-Aarteil S."/>
            <person name="Calhoun S."/>
            <person name="Haridas S."/>
            <person name="Kuo A."/>
            <person name="Mondo S."/>
            <person name="Pangilinan J."/>
            <person name="Riley R."/>
            <person name="LaButti K."/>
            <person name="Andreopoulos B."/>
            <person name="Lipzen A."/>
            <person name="Chen C."/>
            <person name="Yanf M."/>
            <person name="Daum C."/>
            <person name="Ng V."/>
            <person name="Clum A."/>
            <person name="Steindorff A."/>
            <person name="Ohm R."/>
            <person name="Martin F."/>
            <person name="Silar P."/>
            <person name="Natvig D."/>
            <person name="Lalanne C."/>
            <person name="Gautier V."/>
            <person name="Ament-velasquez S.L."/>
            <person name="Kruys A."/>
            <person name="Hutchinson M.I."/>
            <person name="Powell A.J."/>
            <person name="Barry K."/>
            <person name="Miller A.N."/>
            <person name="Grigoriev I.V."/>
            <person name="Debuchy R."/>
            <person name="Gladieux P."/>
            <person name="Thoren M.H."/>
            <person name="Johannesson H."/>
        </authorList>
    </citation>
    <scope>NUCLEOTIDE SEQUENCE</scope>
    <source>
        <strain evidence="6">SMH3187-1</strain>
    </source>
</reference>
<sequence>GPNKPADDPAASQQPQPPPQSQVPTPPSAPRSSLSTHLPAPSAGPQPRTHTPITSSRSRRQLGLFFGGATFVLWSVLLTRRRVRTHQLRGQLPYFYYNHHFSPLGGPSIATTPRSAALLEAEEAGRRDPFVAFEALQLATLNVLSAAMMVAGGVAWALDISTLDDVRARARRSIDEAADMGLDPEAEREVAEWMAKTLGLDVEAEKQK</sequence>
<evidence type="ECO:0000256" key="2">
    <source>
        <dbReference type="ARBA" id="ARBA00022989"/>
    </source>
</evidence>
<dbReference type="AlphaFoldDB" id="A0AA40K860"/>
<evidence type="ECO:0000256" key="4">
    <source>
        <dbReference type="RuleBase" id="RU367098"/>
    </source>
</evidence>
<name>A0AA40K860_9PEZI</name>
<dbReference type="InterPro" id="IPR038814">
    <property type="entry name" value="AIM11"/>
</dbReference>
<feature type="compositionally biased region" description="Pro residues" evidence="5">
    <location>
        <begin position="15"/>
        <end position="29"/>
    </location>
</feature>
<evidence type="ECO:0000256" key="3">
    <source>
        <dbReference type="ARBA" id="ARBA00023136"/>
    </source>
</evidence>
<feature type="region of interest" description="Disordered" evidence="5">
    <location>
        <begin position="1"/>
        <end position="56"/>
    </location>
</feature>
<dbReference type="EMBL" id="JAUKUD010000003">
    <property type="protein sequence ID" value="KAK0749551.1"/>
    <property type="molecule type" value="Genomic_DNA"/>
</dbReference>